<dbReference type="Gene3D" id="1.10.10.10">
    <property type="entry name" value="Winged helix-like DNA-binding domain superfamily/Winged helix DNA-binding domain"/>
    <property type="match status" value="1"/>
</dbReference>
<dbReference type="FunFam" id="1.10.10.10:FF:000001">
    <property type="entry name" value="LysR family transcriptional regulator"/>
    <property type="match status" value="1"/>
</dbReference>
<dbReference type="SUPFAM" id="SSF53850">
    <property type="entry name" value="Periplasmic binding protein-like II"/>
    <property type="match status" value="1"/>
</dbReference>
<dbReference type="Proteomes" id="UP001165679">
    <property type="component" value="Unassembled WGS sequence"/>
</dbReference>
<dbReference type="PANTHER" id="PTHR30346:SF28">
    <property type="entry name" value="HTH-TYPE TRANSCRIPTIONAL REGULATOR CYNR"/>
    <property type="match status" value="1"/>
</dbReference>
<dbReference type="AlphaFoldDB" id="A0AA42CFE8"/>
<dbReference type="PRINTS" id="PR00039">
    <property type="entry name" value="HTHLYSR"/>
</dbReference>
<dbReference type="InterPro" id="IPR036388">
    <property type="entry name" value="WH-like_DNA-bd_sf"/>
</dbReference>
<dbReference type="InterPro" id="IPR000847">
    <property type="entry name" value="LysR_HTH_N"/>
</dbReference>
<evidence type="ECO:0000256" key="1">
    <source>
        <dbReference type="ARBA" id="ARBA00009437"/>
    </source>
</evidence>
<comment type="caution">
    <text evidence="6">The sequence shown here is derived from an EMBL/GenBank/DDBJ whole genome shotgun (WGS) entry which is preliminary data.</text>
</comment>
<dbReference type="GO" id="GO:0003677">
    <property type="term" value="F:DNA binding"/>
    <property type="evidence" value="ECO:0007669"/>
    <property type="project" value="UniProtKB-KW"/>
</dbReference>
<dbReference type="GO" id="GO:0032993">
    <property type="term" value="C:protein-DNA complex"/>
    <property type="evidence" value="ECO:0007669"/>
    <property type="project" value="TreeGrafter"/>
</dbReference>
<reference evidence="6" key="1">
    <citation type="submission" date="2022-09" db="EMBL/GenBank/DDBJ databases">
        <title>Rhodovastum sp. nov. RN2-1 isolated from soil in Seongnam, South Korea.</title>
        <authorList>
            <person name="Le N.T."/>
        </authorList>
    </citation>
    <scope>NUCLEOTIDE SEQUENCE</scope>
    <source>
        <strain evidence="6">RN2-1</strain>
    </source>
</reference>
<dbReference type="InterPro" id="IPR005119">
    <property type="entry name" value="LysR_subst-bd"/>
</dbReference>
<dbReference type="Gene3D" id="3.40.190.10">
    <property type="entry name" value="Periplasmic binding protein-like II"/>
    <property type="match status" value="2"/>
</dbReference>
<dbReference type="SUPFAM" id="SSF46785">
    <property type="entry name" value="Winged helix' DNA-binding domain"/>
    <property type="match status" value="1"/>
</dbReference>
<keyword evidence="4" id="KW-0804">Transcription</keyword>
<dbReference type="InterPro" id="IPR036390">
    <property type="entry name" value="WH_DNA-bd_sf"/>
</dbReference>
<keyword evidence="7" id="KW-1185">Reference proteome</keyword>
<accession>A0AA42CFE8</accession>
<evidence type="ECO:0000256" key="4">
    <source>
        <dbReference type="ARBA" id="ARBA00023163"/>
    </source>
</evidence>
<gene>
    <name evidence="6" type="ORF">OL599_18330</name>
</gene>
<reference evidence="6" key="2">
    <citation type="submission" date="2022-10" db="EMBL/GenBank/DDBJ databases">
        <authorList>
            <person name="Trinh H.N."/>
        </authorList>
    </citation>
    <scope>NUCLEOTIDE SEQUENCE</scope>
    <source>
        <strain evidence="6">RN2-1</strain>
    </source>
</reference>
<evidence type="ECO:0000256" key="2">
    <source>
        <dbReference type="ARBA" id="ARBA00023015"/>
    </source>
</evidence>
<name>A0AA42CFE8_9PROT</name>
<organism evidence="6 7">
    <name type="scientific">Limobrevibacterium gyesilva</name>
    <dbReference type="NCBI Taxonomy" id="2991712"/>
    <lineage>
        <taxon>Bacteria</taxon>
        <taxon>Pseudomonadati</taxon>
        <taxon>Pseudomonadota</taxon>
        <taxon>Alphaproteobacteria</taxon>
        <taxon>Acetobacterales</taxon>
        <taxon>Acetobacteraceae</taxon>
        <taxon>Limobrevibacterium</taxon>
    </lineage>
</organism>
<comment type="similarity">
    <text evidence="1">Belongs to the LysR transcriptional regulatory family.</text>
</comment>
<keyword evidence="2" id="KW-0805">Transcription regulation</keyword>
<dbReference type="RefSeq" id="WP_264715324.1">
    <property type="nucleotide sequence ID" value="NZ_JAPDNT010000020.1"/>
</dbReference>
<dbReference type="GO" id="GO:0003700">
    <property type="term" value="F:DNA-binding transcription factor activity"/>
    <property type="evidence" value="ECO:0007669"/>
    <property type="project" value="InterPro"/>
</dbReference>
<protein>
    <submittedName>
        <fullName evidence="6">LysR family transcriptional regulator</fullName>
    </submittedName>
</protein>
<proteinExistence type="inferred from homology"/>
<sequence>MTTSQKLGFDLWQLEVFRTVVATGSLTKGARQVGLTQSAVSQLVANLEKAIGVALLDRDIRPVQATTAGRLLMEKAHDLLEQARQLETAVRSTARHAIPTLRISMIASLTTTLGPDFVRELGKSVKRCALFANLRGVSEQQFHAREIDVLIGVDLLREVDAAISIPLLTEPYALALPAEWDIDVRSLADLKGRNFIRHTHRTSAGRQVEQVIRQLRLEFPREFESDTADTIATMVSAGLGWSITTPLMALQTKDRMTGVRLLPLPGIKVRRRIDLYARKSELGTIPHEVAHVLHVLLRDQIAPRLHAIAPWMGDQFHVFKPRRG</sequence>
<dbReference type="CDD" id="cd05466">
    <property type="entry name" value="PBP2_LTTR_substrate"/>
    <property type="match status" value="1"/>
</dbReference>
<feature type="domain" description="HTH lysR-type" evidence="5">
    <location>
        <begin position="9"/>
        <end position="66"/>
    </location>
</feature>
<dbReference type="PANTHER" id="PTHR30346">
    <property type="entry name" value="TRANSCRIPTIONAL DUAL REGULATOR HCAR-RELATED"/>
    <property type="match status" value="1"/>
</dbReference>
<evidence type="ECO:0000259" key="5">
    <source>
        <dbReference type="PROSITE" id="PS50931"/>
    </source>
</evidence>
<dbReference type="Pfam" id="PF03466">
    <property type="entry name" value="LysR_substrate"/>
    <property type="match status" value="1"/>
</dbReference>
<evidence type="ECO:0000313" key="6">
    <source>
        <dbReference type="EMBL" id="MCW3476524.1"/>
    </source>
</evidence>
<evidence type="ECO:0000313" key="7">
    <source>
        <dbReference type="Proteomes" id="UP001165679"/>
    </source>
</evidence>
<evidence type="ECO:0000256" key="3">
    <source>
        <dbReference type="ARBA" id="ARBA00023125"/>
    </source>
</evidence>
<dbReference type="PROSITE" id="PS50931">
    <property type="entry name" value="HTH_LYSR"/>
    <property type="match status" value="1"/>
</dbReference>
<dbReference type="Pfam" id="PF00126">
    <property type="entry name" value="HTH_1"/>
    <property type="match status" value="1"/>
</dbReference>
<dbReference type="EMBL" id="JAPDNT010000020">
    <property type="protein sequence ID" value="MCW3476524.1"/>
    <property type="molecule type" value="Genomic_DNA"/>
</dbReference>
<keyword evidence="3" id="KW-0238">DNA-binding</keyword>